<dbReference type="Proteomes" id="UP001055811">
    <property type="component" value="Linkage Group LG06"/>
</dbReference>
<sequence length="144" mass="16011">MLGMDKSFSPHNKSVEVCSSENTSRESCEQEQERSASFKQSLEAEIQENQESGKAKKQKKSAKLVKGVPHSMKMKDIVRGNFQKKPKKGEGEKARSSSNGSINSTSIDVMKNIEVGQDVGFQLDGFDQILRKEIEGEGVNKCQR</sequence>
<reference evidence="1 2" key="2">
    <citation type="journal article" date="2022" name="Mol. Ecol. Resour.">
        <title>The genomes of chicory, endive, great burdock and yacon provide insights into Asteraceae paleo-polyploidization history and plant inulin production.</title>
        <authorList>
            <person name="Fan W."/>
            <person name="Wang S."/>
            <person name="Wang H."/>
            <person name="Wang A."/>
            <person name="Jiang F."/>
            <person name="Liu H."/>
            <person name="Zhao H."/>
            <person name="Xu D."/>
            <person name="Zhang Y."/>
        </authorList>
    </citation>
    <scope>NUCLEOTIDE SEQUENCE [LARGE SCALE GENOMIC DNA]</scope>
    <source>
        <strain evidence="2">cv. Punajuju</strain>
        <tissue evidence="1">Leaves</tissue>
    </source>
</reference>
<evidence type="ECO:0000313" key="1">
    <source>
        <dbReference type="EMBL" id="KAI3723471.1"/>
    </source>
</evidence>
<accession>A0ACB9BN75</accession>
<proteinExistence type="predicted"/>
<gene>
    <name evidence="1" type="ORF">L2E82_35073</name>
</gene>
<evidence type="ECO:0000313" key="2">
    <source>
        <dbReference type="Proteomes" id="UP001055811"/>
    </source>
</evidence>
<dbReference type="EMBL" id="CM042014">
    <property type="protein sequence ID" value="KAI3723471.1"/>
    <property type="molecule type" value="Genomic_DNA"/>
</dbReference>
<keyword evidence="2" id="KW-1185">Reference proteome</keyword>
<name>A0ACB9BN75_CICIN</name>
<organism evidence="1 2">
    <name type="scientific">Cichorium intybus</name>
    <name type="common">Chicory</name>
    <dbReference type="NCBI Taxonomy" id="13427"/>
    <lineage>
        <taxon>Eukaryota</taxon>
        <taxon>Viridiplantae</taxon>
        <taxon>Streptophyta</taxon>
        <taxon>Embryophyta</taxon>
        <taxon>Tracheophyta</taxon>
        <taxon>Spermatophyta</taxon>
        <taxon>Magnoliopsida</taxon>
        <taxon>eudicotyledons</taxon>
        <taxon>Gunneridae</taxon>
        <taxon>Pentapetalae</taxon>
        <taxon>asterids</taxon>
        <taxon>campanulids</taxon>
        <taxon>Asterales</taxon>
        <taxon>Asteraceae</taxon>
        <taxon>Cichorioideae</taxon>
        <taxon>Cichorieae</taxon>
        <taxon>Cichoriinae</taxon>
        <taxon>Cichorium</taxon>
    </lineage>
</organism>
<protein>
    <submittedName>
        <fullName evidence="1">Uncharacterized protein</fullName>
    </submittedName>
</protein>
<comment type="caution">
    <text evidence="1">The sequence shown here is derived from an EMBL/GenBank/DDBJ whole genome shotgun (WGS) entry which is preliminary data.</text>
</comment>
<reference evidence="2" key="1">
    <citation type="journal article" date="2022" name="Mol. Ecol. Resour.">
        <title>The genomes of chicory, endive, great burdock and yacon provide insights into Asteraceae palaeo-polyploidization history and plant inulin production.</title>
        <authorList>
            <person name="Fan W."/>
            <person name="Wang S."/>
            <person name="Wang H."/>
            <person name="Wang A."/>
            <person name="Jiang F."/>
            <person name="Liu H."/>
            <person name="Zhao H."/>
            <person name="Xu D."/>
            <person name="Zhang Y."/>
        </authorList>
    </citation>
    <scope>NUCLEOTIDE SEQUENCE [LARGE SCALE GENOMIC DNA]</scope>
    <source>
        <strain evidence="2">cv. Punajuju</strain>
    </source>
</reference>